<accession>A0A9Q4L445</accession>
<protein>
    <submittedName>
        <fullName evidence="2">Uncharacterized protein</fullName>
    </submittedName>
</protein>
<feature type="compositionally biased region" description="Basic and acidic residues" evidence="1">
    <location>
        <begin position="1"/>
        <end position="11"/>
    </location>
</feature>
<evidence type="ECO:0000313" key="3">
    <source>
        <dbReference type="Proteomes" id="UP001154061"/>
    </source>
</evidence>
<gene>
    <name evidence="2" type="ORF">NDI89_08190</name>
</gene>
<comment type="caution">
    <text evidence="2">The sequence shown here is derived from an EMBL/GenBank/DDBJ whole genome shotgun (WGS) entry which is preliminary data.</text>
</comment>
<reference evidence="2" key="1">
    <citation type="submission" date="2022-06" db="EMBL/GenBank/DDBJ databases">
        <title>Natrinema sp. a new haloarchaeum isolate from saline soil.</title>
        <authorList>
            <person name="Strakova D."/>
            <person name="Galisteo C."/>
            <person name="Sanchez-Porro C."/>
            <person name="Ventosa A."/>
        </authorList>
    </citation>
    <scope>NUCLEOTIDE SEQUENCE</scope>
    <source>
        <strain evidence="2">S1CR25-10</strain>
    </source>
</reference>
<dbReference type="EMBL" id="JAMQOT010000002">
    <property type="protein sequence ID" value="MDF9745565.1"/>
    <property type="molecule type" value="Genomic_DNA"/>
</dbReference>
<feature type="region of interest" description="Disordered" evidence="1">
    <location>
        <begin position="1"/>
        <end position="21"/>
    </location>
</feature>
<dbReference type="AlphaFoldDB" id="A0A9Q4L445"/>
<dbReference type="RefSeq" id="WP_277521051.1">
    <property type="nucleotide sequence ID" value="NZ_JAMQOT010000002.1"/>
</dbReference>
<sequence>MGRRLRPDGARQRQRPHRRLHQLEAELEENGQRLVRLENTLRHVVRTTADVSVGGPCQCGESLVIVTKHSLYCPECSYQRTV</sequence>
<name>A0A9Q4L445_9EURY</name>
<evidence type="ECO:0000256" key="1">
    <source>
        <dbReference type="SAM" id="MobiDB-lite"/>
    </source>
</evidence>
<dbReference type="Proteomes" id="UP001154061">
    <property type="component" value="Unassembled WGS sequence"/>
</dbReference>
<proteinExistence type="predicted"/>
<organism evidence="2 3">
    <name type="scientific">Natrinema salsiterrestre</name>
    <dbReference type="NCBI Taxonomy" id="2950540"/>
    <lineage>
        <taxon>Archaea</taxon>
        <taxon>Methanobacteriati</taxon>
        <taxon>Methanobacteriota</taxon>
        <taxon>Stenosarchaea group</taxon>
        <taxon>Halobacteria</taxon>
        <taxon>Halobacteriales</taxon>
        <taxon>Natrialbaceae</taxon>
        <taxon>Natrinema</taxon>
    </lineage>
</organism>
<keyword evidence="3" id="KW-1185">Reference proteome</keyword>
<evidence type="ECO:0000313" key="2">
    <source>
        <dbReference type="EMBL" id="MDF9745565.1"/>
    </source>
</evidence>